<evidence type="ECO:0000259" key="2">
    <source>
        <dbReference type="Pfam" id="PF13649"/>
    </source>
</evidence>
<evidence type="ECO:0000313" key="5">
    <source>
        <dbReference type="Proteomes" id="UP001229955"/>
    </source>
</evidence>
<dbReference type="InterPro" id="IPR029063">
    <property type="entry name" value="SAM-dependent_MTases_sf"/>
</dbReference>
<protein>
    <submittedName>
        <fullName evidence="3">Class I SAM-dependent methyltransferase</fullName>
    </submittedName>
</protein>
<dbReference type="Proteomes" id="UP001229955">
    <property type="component" value="Chromosome"/>
</dbReference>
<dbReference type="Pfam" id="PF13649">
    <property type="entry name" value="Methyltransf_25"/>
    <property type="match status" value="1"/>
</dbReference>
<organism evidence="3">
    <name type="scientific">Pseudogemmatithrix spongiicola</name>
    <dbReference type="NCBI Taxonomy" id="3062599"/>
    <lineage>
        <taxon>Bacteria</taxon>
        <taxon>Pseudomonadati</taxon>
        <taxon>Gemmatimonadota</taxon>
        <taxon>Gemmatimonadia</taxon>
        <taxon>Gemmatimonadales</taxon>
        <taxon>Gemmatimonadaceae</taxon>
        <taxon>Pseudogemmatithrix</taxon>
    </lineage>
</organism>
<dbReference type="InterPro" id="IPR041698">
    <property type="entry name" value="Methyltransf_25"/>
</dbReference>
<dbReference type="RefSeq" id="WP_367887576.1">
    <property type="nucleotide sequence ID" value="NZ_CP130612.1"/>
</dbReference>
<accession>A0AA49Q4I7</accession>
<proteinExistence type="predicted"/>
<feature type="domain" description="Methyltransferase" evidence="2">
    <location>
        <begin position="41"/>
        <end position="131"/>
    </location>
</feature>
<keyword evidence="3" id="KW-0489">Methyltransferase</keyword>
<evidence type="ECO:0000313" key="3">
    <source>
        <dbReference type="EMBL" id="WKW11891.1"/>
    </source>
</evidence>
<keyword evidence="1" id="KW-0808">Transferase</keyword>
<accession>A0AA49Q7I1</accession>
<keyword evidence="5" id="KW-1185">Reference proteome</keyword>
<evidence type="ECO:0000256" key="1">
    <source>
        <dbReference type="ARBA" id="ARBA00022679"/>
    </source>
</evidence>
<dbReference type="SUPFAM" id="SSF53335">
    <property type="entry name" value="S-adenosyl-L-methionine-dependent methyltransferases"/>
    <property type="match status" value="1"/>
</dbReference>
<sequence>MNLESYNAIAEQWARHRVALSPGEAAVLPMLVEDLPPGSTVLDLGCGTGQPIAAYFADAGFRIVGVDQSPAMLARARQALPAHRWLLGTLEDFPAISHVAAVVAWDSLFHVPREQHAHIIRRVRATLPLGGRFALTVGGSEHPAFTDVMFGHTFFYDSLPPAQVTALLTSSGFRVVHESFLNHPDGARDKGRVALVAAAA</sequence>
<name>A0AA49Q4I7_9BACT</name>
<gene>
    <name evidence="3" type="ORF">Strain138_001159</name>
    <name evidence="4" type="ORF">Strain318_001159</name>
</gene>
<dbReference type="GO" id="GO:0032259">
    <property type="term" value="P:methylation"/>
    <property type="evidence" value="ECO:0007669"/>
    <property type="project" value="UniProtKB-KW"/>
</dbReference>
<dbReference type="PANTHER" id="PTHR43861">
    <property type="entry name" value="TRANS-ACONITATE 2-METHYLTRANSFERASE-RELATED"/>
    <property type="match status" value="1"/>
</dbReference>
<dbReference type="AlphaFoldDB" id="A0AA49Q4I7"/>
<dbReference type="Gene3D" id="3.40.50.150">
    <property type="entry name" value="Vaccinia Virus protein VP39"/>
    <property type="match status" value="1"/>
</dbReference>
<dbReference type="GO" id="GO:0008168">
    <property type="term" value="F:methyltransferase activity"/>
    <property type="evidence" value="ECO:0007669"/>
    <property type="project" value="UniProtKB-KW"/>
</dbReference>
<evidence type="ECO:0000313" key="4">
    <source>
        <dbReference type="EMBL" id="WKW14801.1"/>
    </source>
</evidence>
<dbReference type="EMBL" id="CP130612">
    <property type="protein sequence ID" value="WKW11891.1"/>
    <property type="molecule type" value="Genomic_DNA"/>
</dbReference>
<dbReference type="EMBL" id="CP130613">
    <property type="protein sequence ID" value="WKW14801.1"/>
    <property type="molecule type" value="Genomic_DNA"/>
</dbReference>
<reference evidence="3" key="1">
    <citation type="submission" date="2023-07" db="EMBL/GenBank/DDBJ databases">
        <authorList>
            <person name="Haufschild T."/>
            <person name="Kallscheuer N."/>
            <person name="Hammer J."/>
            <person name="Kohn T."/>
            <person name="Kabuu M."/>
            <person name="Jogler M."/>
            <person name="Wohfarth N."/>
            <person name="Heuer A."/>
            <person name="Rohde M."/>
            <person name="van Teeseling M.C.F."/>
            <person name="Jogler C."/>
        </authorList>
    </citation>
    <scope>NUCLEOTIDE SEQUENCE</scope>
    <source>
        <strain evidence="3">Strain 138</strain>
        <strain evidence="4">Strain 318</strain>
    </source>
</reference>
<dbReference type="CDD" id="cd02440">
    <property type="entry name" value="AdoMet_MTases"/>
    <property type="match status" value="1"/>
</dbReference>
<dbReference type="KEGG" id="pspc:Strain318_001159"/>